<gene>
    <name evidence="1" type="ORF">BJ508DRAFT_326164</name>
</gene>
<dbReference type="EMBL" id="ML119677">
    <property type="protein sequence ID" value="RPA81704.1"/>
    <property type="molecule type" value="Genomic_DNA"/>
</dbReference>
<reference evidence="1 2" key="1">
    <citation type="journal article" date="2018" name="Nat. Ecol. Evol.">
        <title>Pezizomycetes genomes reveal the molecular basis of ectomycorrhizal truffle lifestyle.</title>
        <authorList>
            <person name="Murat C."/>
            <person name="Payen T."/>
            <person name="Noel B."/>
            <person name="Kuo A."/>
            <person name="Morin E."/>
            <person name="Chen J."/>
            <person name="Kohler A."/>
            <person name="Krizsan K."/>
            <person name="Balestrini R."/>
            <person name="Da Silva C."/>
            <person name="Montanini B."/>
            <person name="Hainaut M."/>
            <person name="Levati E."/>
            <person name="Barry K.W."/>
            <person name="Belfiori B."/>
            <person name="Cichocki N."/>
            <person name="Clum A."/>
            <person name="Dockter R.B."/>
            <person name="Fauchery L."/>
            <person name="Guy J."/>
            <person name="Iotti M."/>
            <person name="Le Tacon F."/>
            <person name="Lindquist E.A."/>
            <person name="Lipzen A."/>
            <person name="Malagnac F."/>
            <person name="Mello A."/>
            <person name="Molinier V."/>
            <person name="Miyauchi S."/>
            <person name="Poulain J."/>
            <person name="Riccioni C."/>
            <person name="Rubini A."/>
            <person name="Sitrit Y."/>
            <person name="Splivallo R."/>
            <person name="Traeger S."/>
            <person name="Wang M."/>
            <person name="Zifcakova L."/>
            <person name="Wipf D."/>
            <person name="Zambonelli A."/>
            <person name="Paolocci F."/>
            <person name="Nowrousian M."/>
            <person name="Ottonello S."/>
            <person name="Baldrian P."/>
            <person name="Spatafora J.W."/>
            <person name="Henrissat B."/>
            <person name="Nagy L.G."/>
            <person name="Aury J.M."/>
            <person name="Wincker P."/>
            <person name="Grigoriev I.V."/>
            <person name="Bonfante P."/>
            <person name="Martin F.M."/>
        </authorList>
    </citation>
    <scope>NUCLEOTIDE SEQUENCE [LARGE SCALE GENOMIC DNA]</scope>
    <source>
        <strain evidence="1 2">RN42</strain>
    </source>
</reference>
<protein>
    <submittedName>
        <fullName evidence="1">Uncharacterized protein</fullName>
    </submittedName>
</protein>
<accession>A0A3N4IJ94</accession>
<evidence type="ECO:0000313" key="2">
    <source>
        <dbReference type="Proteomes" id="UP000275078"/>
    </source>
</evidence>
<evidence type="ECO:0000313" key="1">
    <source>
        <dbReference type="EMBL" id="RPA81704.1"/>
    </source>
</evidence>
<name>A0A3N4IJ94_ASCIM</name>
<organism evidence="1 2">
    <name type="scientific">Ascobolus immersus RN42</name>
    <dbReference type="NCBI Taxonomy" id="1160509"/>
    <lineage>
        <taxon>Eukaryota</taxon>
        <taxon>Fungi</taxon>
        <taxon>Dikarya</taxon>
        <taxon>Ascomycota</taxon>
        <taxon>Pezizomycotina</taxon>
        <taxon>Pezizomycetes</taxon>
        <taxon>Pezizales</taxon>
        <taxon>Ascobolaceae</taxon>
        <taxon>Ascobolus</taxon>
    </lineage>
</organism>
<sequence length="246" mass="28109">MPSSTPPILSVVVLLATGTLYSILTTGSPFGPLLSLIPSQPKPTAEETKWARYRSTICTENIDVCPLITFKPYVYGLTRYPYPHPTITIDLGPRYLSVFLRCVADTIKTLMKRDGLTMEFYDTFGTKVEEERERALVAIGAPYSYSVMWKVDPQTLREIWKNGREEYPVHYWVLRALVVLECGYDSWDFAFKEARERGPWEDYGGGEVKWLEEVMDGYKEQGLGWLEADDIAKVLLGRTNDEGEIR</sequence>
<proteinExistence type="predicted"/>
<dbReference type="AlphaFoldDB" id="A0A3N4IJ94"/>
<keyword evidence="2" id="KW-1185">Reference proteome</keyword>
<dbReference type="Proteomes" id="UP000275078">
    <property type="component" value="Unassembled WGS sequence"/>
</dbReference>